<comment type="caution">
    <text evidence="2">The sequence shown here is derived from an EMBL/GenBank/DDBJ whole genome shotgun (WGS) entry which is preliminary data.</text>
</comment>
<evidence type="ECO:0000313" key="2">
    <source>
        <dbReference type="EMBL" id="GEX41954.1"/>
    </source>
</evidence>
<feature type="region of interest" description="Disordered" evidence="1">
    <location>
        <begin position="432"/>
        <end position="457"/>
    </location>
</feature>
<evidence type="ECO:0000256" key="1">
    <source>
        <dbReference type="SAM" id="MobiDB-lite"/>
    </source>
</evidence>
<accession>A0A699H4R5</accession>
<protein>
    <submittedName>
        <fullName evidence="2">Uncharacterized protein</fullName>
    </submittedName>
</protein>
<organism evidence="2">
    <name type="scientific">Tanacetum cinerariifolium</name>
    <name type="common">Dalmatian daisy</name>
    <name type="synonym">Chrysanthemum cinerariifolium</name>
    <dbReference type="NCBI Taxonomy" id="118510"/>
    <lineage>
        <taxon>Eukaryota</taxon>
        <taxon>Viridiplantae</taxon>
        <taxon>Streptophyta</taxon>
        <taxon>Embryophyta</taxon>
        <taxon>Tracheophyta</taxon>
        <taxon>Spermatophyta</taxon>
        <taxon>Magnoliopsida</taxon>
        <taxon>eudicotyledons</taxon>
        <taxon>Gunneridae</taxon>
        <taxon>Pentapetalae</taxon>
        <taxon>asterids</taxon>
        <taxon>campanulids</taxon>
        <taxon>Asterales</taxon>
        <taxon>Asteraceae</taxon>
        <taxon>Asteroideae</taxon>
        <taxon>Anthemideae</taxon>
        <taxon>Anthemidinae</taxon>
        <taxon>Tanacetum</taxon>
    </lineage>
</organism>
<dbReference type="AlphaFoldDB" id="A0A699H4R5"/>
<proteinExistence type="predicted"/>
<reference evidence="2" key="1">
    <citation type="journal article" date="2019" name="Sci. Rep.">
        <title>Draft genome of Tanacetum cinerariifolium, the natural source of mosquito coil.</title>
        <authorList>
            <person name="Yamashiro T."/>
            <person name="Shiraishi A."/>
            <person name="Satake H."/>
            <person name="Nakayama K."/>
        </authorList>
    </citation>
    <scope>NUCLEOTIDE SEQUENCE</scope>
</reference>
<name>A0A699H4R5_TANCI</name>
<gene>
    <name evidence="2" type="ORF">Tci_313929</name>
</gene>
<dbReference type="EMBL" id="BKCJ010107244">
    <property type="protein sequence ID" value="GEX41954.1"/>
    <property type="molecule type" value="Genomic_DNA"/>
</dbReference>
<feature type="compositionally biased region" description="Pro residues" evidence="1">
    <location>
        <begin position="442"/>
        <end position="451"/>
    </location>
</feature>
<sequence length="779" mass="89886">MDSGIDYNIDTQSHEFDEDFETNHDMHREPSNMEDCLITIKVMIQKRFYEGMPLIFIIKNLYVPFGIPIDPKRFYKDGVSTRKLRRPIFCKVLYLVVRFFVSDFQHRFIMNDPNITMEEYIRLEEEKPRRQGRTFNWQTGRYEKMQYYEREDDGFMVLENEYPAIVINDISDAALSREPMVSPLDNNEIDFNISFDESHDEDYMVIFDKNLFSCKIISVDSLKMDYENVTDKVNIPSSLPPEPTFGCIDDLDFFKDFEKEFPAIVYNDLKSKSDPLNEPSVSSQHIDKFSLSEYDEKGQDILCFSNSSPLNVIFPNNLKMIKDNDNDINITEPSRNMAPLPHCDLRHLWLRYQTLKDRLSMVHAVDDGRALFTSYAWRRLFEEEDDLEAVHFGIGFALYGGDSRACVRGLLDPVRRLCHRIIACSISGRGQEKKKLTEAPQVPQPPQPAPQPQTMSQRIDRLEEEVHELRQSVVGLRGVVKSFITEQSRISTCMISCMTQLMDVNGGPCYKKIDDMVYSEKDHRFIMNDLNITMEEYIRLKEEKPQRQGRTFDWQTARYWKMKYYESKGNGFMVLETEYPAIVINDTSDAALSREPTISPIENNKIDFNISFDEYDDEDYMRQFILALGLHFEEEIAEPGFGAYWFGSERVIPNKGGLKDYWIKLSSDRDFLEPAPSYVHIRDPVRRLCHMMIACSISSRGHGRRRHAEGRKSEDRLSEGHFIGRLTAHFGLVGGQGLRGLSVVVSELPAAAPGALGAAEDALTTEEGAQAIPSPVQAP</sequence>